<evidence type="ECO:0008006" key="4">
    <source>
        <dbReference type="Google" id="ProtNLM"/>
    </source>
</evidence>
<accession>A0A0G0BKD2</accession>
<gene>
    <name evidence="2" type="ORF">UR67_C0002G0079</name>
</gene>
<evidence type="ECO:0000313" key="2">
    <source>
        <dbReference type="EMBL" id="KKP69959.1"/>
    </source>
</evidence>
<keyword evidence="1" id="KW-0472">Membrane</keyword>
<sequence>MFQFTKNERAHLSLKEEQGQALVLVILIMLVALTVGVSVSSQALIGSKEAVSEEQSAQAYAVAESGAEIALKHLKTCTEGVDCLTASPVTGSIGGSTYTYTISSASLLASNIYETRLQKDEVVQIDLSNIAGLTSSNNDVKIYFWSDDSDRGVNADTSSNTCSLPDIPDAAIEFIYLAYDTGSNPSYFVREKQVYDSCTVRPTSNNFSASVTGGVIGGYDYDFYAKKSALEDYSFKMNTDDEQRLLRIRSWYNNTWIAVVLHDVSIQFPNQGYEIVSSGTTGENKRTVKVTKSNPYLPAIFDYVLFSGGDLQK</sequence>
<keyword evidence="1" id="KW-1133">Transmembrane helix</keyword>
<proteinExistence type="predicted"/>
<reference evidence="2 3" key="1">
    <citation type="journal article" date="2015" name="Nature">
        <title>rRNA introns, odd ribosomes, and small enigmatic genomes across a large radiation of phyla.</title>
        <authorList>
            <person name="Brown C.T."/>
            <person name="Hug L.A."/>
            <person name="Thomas B.C."/>
            <person name="Sharon I."/>
            <person name="Castelle C.J."/>
            <person name="Singh A."/>
            <person name="Wilkins M.J."/>
            <person name="Williams K.H."/>
            <person name="Banfield J.F."/>
        </authorList>
    </citation>
    <scope>NUCLEOTIDE SEQUENCE [LARGE SCALE GENOMIC DNA]</scope>
</reference>
<evidence type="ECO:0000313" key="3">
    <source>
        <dbReference type="Proteomes" id="UP000034581"/>
    </source>
</evidence>
<dbReference type="Proteomes" id="UP000034581">
    <property type="component" value="Unassembled WGS sequence"/>
</dbReference>
<organism evidence="2 3">
    <name type="scientific">candidate division CPR3 bacterium GW2011_GWF2_35_18</name>
    <dbReference type="NCBI Taxonomy" id="1618350"/>
    <lineage>
        <taxon>Bacteria</taxon>
        <taxon>Bacteria division CPR3</taxon>
    </lineage>
</organism>
<protein>
    <recommendedName>
        <fullName evidence="4">Type 4 fimbrial biogenesis protein PilX N-terminal domain-containing protein</fullName>
    </recommendedName>
</protein>
<evidence type="ECO:0000256" key="1">
    <source>
        <dbReference type="SAM" id="Phobius"/>
    </source>
</evidence>
<name>A0A0G0BKD2_UNCC3</name>
<comment type="caution">
    <text evidence="2">The sequence shown here is derived from an EMBL/GenBank/DDBJ whole genome shotgun (WGS) entry which is preliminary data.</text>
</comment>
<feature type="transmembrane region" description="Helical" evidence="1">
    <location>
        <begin position="21"/>
        <end position="45"/>
    </location>
</feature>
<dbReference type="AlphaFoldDB" id="A0A0G0BKD2"/>
<keyword evidence="1" id="KW-0812">Transmembrane</keyword>
<dbReference type="EMBL" id="LBQB01000002">
    <property type="protein sequence ID" value="KKP69959.1"/>
    <property type="molecule type" value="Genomic_DNA"/>
</dbReference>
<dbReference type="STRING" id="1618350.UR67_C0002G0079"/>